<protein>
    <recommendedName>
        <fullName evidence="4">Tc1-like transposase DDE domain-containing protein</fullName>
    </recommendedName>
</protein>
<feature type="domain" description="Mos1 transposase HTH" evidence="2">
    <location>
        <begin position="21"/>
        <end position="57"/>
    </location>
</feature>
<dbReference type="InterPro" id="IPR038717">
    <property type="entry name" value="Tc1-like_DDE_dom"/>
</dbReference>
<evidence type="ECO:0000313" key="3">
    <source>
        <dbReference type="EMBL" id="PJE77748.1"/>
    </source>
</evidence>
<dbReference type="Pfam" id="PF17906">
    <property type="entry name" value="HTH_48"/>
    <property type="match status" value="1"/>
</dbReference>
<evidence type="ECO:0000259" key="2">
    <source>
        <dbReference type="Pfam" id="PF17906"/>
    </source>
</evidence>
<sequence>MTGKRAENVLEIRAYIKGRSLLGIKAVDIHREVCDIYGEGQMSHRTVCRWVGKFSAGQQQLKDAAHPGRPATTTTKGNIEKIRNILKTDARFTVRQLARITNLSLARVHAILKKHLKVRKINARWIPHLLTDEQKKTRVTMAKKLLKMYPKYSKKAFDNIVTGDETWVYYFEPKRKVANRIWATKNARRPSIAKRIRTVKKVLYAIFFTNKGPAIQIPVPKGRTVTGKFYKNVVLRKLKNYYKSRRPKTGLKYVRLLHDNAPAHKARIVTDFLESEKVTVLPHPPYSPDLAPCDYFLFPKLKYHLSGRRYNSRNALGSAVYQCLMGVPIEEYEKCFQKWIDRLKRCVLAGGEYFEGQSKLK</sequence>
<dbReference type="Gene3D" id="3.30.420.10">
    <property type="entry name" value="Ribonuclease H-like superfamily/Ribonuclease H"/>
    <property type="match status" value="1"/>
</dbReference>
<evidence type="ECO:0000259" key="1">
    <source>
        <dbReference type="Pfam" id="PF13358"/>
    </source>
</evidence>
<comment type="caution">
    <text evidence="3">The sequence shown here is derived from an EMBL/GenBank/DDBJ whole genome shotgun (WGS) entry which is preliminary data.</text>
</comment>
<evidence type="ECO:0008006" key="4">
    <source>
        <dbReference type="Google" id="ProtNLM"/>
    </source>
</evidence>
<dbReference type="Gene3D" id="1.10.10.1450">
    <property type="match status" value="1"/>
</dbReference>
<feature type="domain" description="Tc1-like transposase DDE" evidence="1">
    <location>
        <begin position="174"/>
        <end position="316"/>
    </location>
</feature>
<dbReference type="AlphaFoldDB" id="A0A2H9T3D9"/>
<dbReference type="PANTHER" id="PTHR46060:SF1">
    <property type="entry name" value="MARINER MOS1 TRANSPOSASE-LIKE PROTEIN"/>
    <property type="match status" value="1"/>
</dbReference>
<dbReference type="PANTHER" id="PTHR46060">
    <property type="entry name" value="MARINER MOS1 TRANSPOSASE-LIKE PROTEIN"/>
    <property type="match status" value="1"/>
</dbReference>
<reference evidence="3" key="1">
    <citation type="journal article" date="2017" name="Appl. Environ. Microbiol.">
        <title>Molecular characterization of an Endozoicomonas-like organism causing infection in king scallop Pecten maximus L.</title>
        <authorList>
            <person name="Cano I."/>
            <person name="van Aerle R."/>
            <person name="Ross S."/>
            <person name="Verner-Jeffreys D.W."/>
            <person name="Paley R.K."/>
            <person name="Rimmer G."/>
            <person name="Ryder D."/>
            <person name="Hooper P."/>
            <person name="Stone D."/>
            <person name="Feist S.W."/>
        </authorList>
    </citation>
    <scope>NUCLEOTIDE SEQUENCE</scope>
</reference>
<gene>
    <name evidence="3" type="ORF">CI610_03326</name>
</gene>
<dbReference type="InterPro" id="IPR041426">
    <property type="entry name" value="Mos1_HTH"/>
</dbReference>
<accession>A0A2H9T3D9</accession>
<organism evidence="3">
    <name type="scientific">invertebrate metagenome</name>
    <dbReference type="NCBI Taxonomy" id="1711999"/>
    <lineage>
        <taxon>unclassified sequences</taxon>
        <taxon>metagenomes</taxon>
        <taxon>organismal metagenomes</taxon>
    </lineage>
</organism>
<proteinExistence type="predicted"/>
<name>A0A2H9T3D9_9ZZZZ</name>
<dbReference type="InterPro" id="IPR052709">
    <property type="entry name" value="Transposase-MT_Hybrid"/>
</dbReference>
<dbReference type="GO" id="GO:0003676">
    <property type="term" value="F:nucleic acid binding"/>
    <property type="evidence" value="ECO:0007669"/>
    <property type="project" value="InterPro"/>
</dbReference>
<dbReference type="EMBL" id="NSIT01000395">
    <property type="protein sequence ID" value="PJE77748.1"/>
    <property type="molecule type" value="Genomic_DNA"/>
</dbReference>
<dbReference type="Pfam" id="PF13358">
    <property type="entry name" value="DDE_3"/>
    <property type="match status" value="1"/>
</dbReference>
<dbReference type="InterPro" id="IPR036397">
    <property type="entry name" value="RNaseH_sf"/>
</dbReference>